<dbReference type="InterPro" id="IPR043170">
    <property type="entry name" value="PTPA_C_lid"/>
</dbReference>
<dbReference type="GO" id="GO:0005634">
    <property type="term" value="C:nucleus"/>
    <property type="evidence" value="ECO:0007669"/>
    <property type="project" value="UniProtKB-SubCell"/>
</dbReference>
<evidence type="ECO:0000256" key="11">
    <source>
        <dbReference type="SAM" id="MobiDB-lite"/>
    </source>
</evidence>
<dbReference type="GO" id="GO:0008160">
    <property type="term" value="F:protein tyrosine phosphatase activator activity"/>
    <property type="evidence" value="ECO:0007669"/>
    <property type="project" value="TreeGrafter"/>
</dbReference>
<name>A0AAD9IAA5_9PEZI</name>
<feature type="compositionally biased region" description="Basic and acidic residues" evidence="11">
    <location>
        <begin position="72"/>
        <end position="82"/>
    </location>
</feature>
<evidence type="ECO:0000256" key="4">
    <source>
        <dbReference type="ARBA" id="ARBA00011019"/>
    </source>
</evidence>
<evidence type="ECO:0000256" key="5">
    <source>
        <dbReference type="ARBA" id="ARBA00022490"/>
    </source>
</evidence>
<accession>A0AAD9IAA5</accession>
<dbReference type="EC" id="5.2.1.8" evidence="10"/>
<feature type="region of interest" description="Disordered" evidence="11">
    <location>
        <begin position="620"/>
        <end position="660"/>
    </location>
</feature>
<dbReference type="PANTHER" id="PTHR10012:SF3">
    <property type="entry name" value="SERINE_THREONINE-PROTEIN PHOSPHATASE 2A ACTIVATOR 1"/>
    <property type="match status" value="1"/>
</dbReference>
<comment type="catalytic activity">
    <reaction evidence="1 10">
        <text>[protein]-peptidylproline (omega=180) = [protein]-peptidylproline (omega=0)</text>
        <dbReference type="Rhea" id="RHEA:16237"/>
        <dbReference type="Rhea" id="RHEA-COMP:10747"/>
        <dbReference type="Rhea" id="RHEA-COMP:10748"/>
        <dbReference type="ChEBI" id="CHEBI:83833"/>
        <dbReference type="ChEBI" id="CHEBI:83834"/>
        <dbReference type="EC" id="5.2.1.8"/>
    </reaction>
</comment>
<comment type="function">
    <text evidence="9">PPIases accelerate the folding of proteins. It catalyzes the cis-trans isomerization of proline imidic peptide bonds in oligopeptides. Acts as a regulatory subunit for PP2A-like phosphatases modulating their activity or substrate specificity, probably by inducing a conformational change in the catalytic subunit, a direct target of the PPIase. Can reactivate inactive phosphatase PP2A-phosphatase methylesterase complexes (PP2Ai) in presence of ATP and Mg(2+) by dissociating the inactive form from the complex.</text>
</comment>
<dbReference type="Gene3D" id="2.170.270.10">
    <property type="entry name" value="SET domain"/>
    <property type="match status" value="1"/>
</dbReference>
<dbReference type="Proteomes" id="UP001217918">
    <property type="component" value="Unassembled WGS sequence"/>
</dbReference>
<keyword evidence="5 10" id="KW-0963">Cytoplasm</keyword>
<organism evidence="12 13">
    <name type="scientific">Phyllachora maydis</name>
    <dbReference type="NCBI Taxonomy" id="1825666"/>
    <lineage>
        <taxon>Eukaryota</taxon>
        <taxon>Fungi</taxon>
        <taxon>Dikarya</taxon>
        <taxon>Ascomycota</taxon>
        <taxon>Pezizomycotina</taxon>
        <taxon>Sordariomycetes</taxon>
        <taxon>Sordariomycetidae</taxon>
        <taxon>Phyllachorales</taxon>
        <taxon>Phyllachoraceae</taxon>
        <taxon>Phyllachora</taxon>
    </lineage>
</organism>
<gene>
    <name evidence="12" type="ORF">P8C59_007730</name>
</gene>
<evidence type="ECO:0000256" key="8">
    <source>
        <dbReference type="ARBA" id="ARBA00023242"/>
    </source>
</evidence>
<evidence type="ECO:0000256" key="6">
    <source>
        <dbReference type="ARBA" id="ARBA00023110"/>
    </source>
</evidence>
<feature type="compositionally biased region" description="Low complexity" evidence="11">
    <location>
        <begin position="620"/>
        <end position="636"/>
    </location>
</feature>
<dbReference type="CDD" id="cd04087">
    <property type="entry name" value="PTPA"/>
    <property type="match status" value="1"/>
</dbReference>
<evidence type="ECO:0000256" key="9">
    <source>
        <dbReference type="ARBA" id="ARBA00025287"/>
    </source>
</evidence>
<comment type="subcellular location">
    <subcellularLocation>
        <location evidence="3 10">Cytoplasm</location>
    </subcellularLocation>
    <subcellularLocation>
        <location evidence="2">Nucleus</location>
    </subcellularLocation>
</comment>
<dbReference type="EMBL" id="JAQQPM010000007">
    <property type="protein sequence ID" value="KAK2073445.1"/>
    <property type="molecule type" value="Genomic_DNA"/>
</dbReference>
<dbReference type="AlphaFoldDB" id="A0AAD9IAA5"/>
<proteinExistence type="inferred from homology"/>
<sequence length="660" mass="71984">MFASPMSLLQAVGWKKSMRGKPRQQPSGLVPKNWPANLPYLTTPRYSPGLRTSHLSALRTGPPASAPATSEPRPEIPPEHKPGPSPHVRITPIADPRHPAYGQCGLFAARDLRPGELVVVYLGEIHVGTGTGADEKRSDYDLWLDRDADVAVDAARAGNEARFVNDYRGVPDGDGGAKSKPNAEFRAVWDARRGERAMAIFVLRMGKRATGKARTVGVAKGEEILSKPKPPTFPQLEHLDPSTPHTFARPVKCINEGPDVARFLASKAYRDLVTFLHQLNRALCPRVVPSRQSSSQESPSAKTFPLGPESTTGYPPSVLRLQELLAKLDAMMEEAPPDPGPRRFGNVSFKKWHMLVEERVDGWLQECLPAEAVPCVGPLSAAADQVAAGPWEELKAYLMGGFGSAQRLDFGTGHELSFFAFLGCLWKLGAFKDAPSKEEPGHAERAIVLGVIEPYLHLVRRLILTYTLEPAGSHGVWGLDDHSFLPYIFGSAQLTRPIHENEPMPLQGSVPGAPKPSDVVKASSVDMYRRSNMYFSAIGFINHVKKGPFWEHSPILFDISGITDGWGKINKGMIKMFQAEVLAKFPVVQHFPFGSLFSWLRDPEAAAPSDTVHMANQPLASATTATAAPMTKQQPPSSFAPGQPGTARQQDSLTKAPWAT</sequence>
<feature type="region of interest" description="Disordered" evidence="11">
    <location>
        <begin position="51"/>
        <end position="88"/>
    </location>
</feature>
<dbReference type="GO" id="GO:0007052">
    <property type="term" value="P:mitotic spindle organization"/>
    <property type="evidence" value="ECO:0007669"/>
    <property type="project" value="TreeGrafter"/>
</dbReference>
<keyword evidence="6 10" id="KW-0697">Rotamase</keyword>
<evidence type="ECO:0000256" key="1">
    <source>
        <dbReference type="ARBA" id="ARBA00000971"/>
    </source>
</evidence>
<comment type="caution">
    <text evidence="12">The sequence shown here is derived from an EMBL/GenBank/DDBJ whole genome shotgun (WGS) entry which is preliminary data.</text>
</comment>
<dbReference type="FunFam" id="1.20.120.1150:FF:000003">
    <property type="entry name" value="Serine/threonine-protein phosphatase 2A activator"/>
    <property type="match status" value="1"/>
</dbReference>
<feature type="compositionally biased region" description="Low complexity" evidence="11">
    <location>
        <begin position="289"/>
        <end position="300"/>
    </location>
</feature>
<keyword evidence="8" id="KW-0539">Nucleus</keyword>
<protein>
    <recommendedName>
        <fullName evidence="10">Serine/threonine-protein phosphatase 2A activator</fullName>
        <ecNumber evidence="10">5.2.1.8</ecNumber>
    </recommendedName>
    <alternativeName>
        <fullName evidence="10">Phosphotyrosyl phosphatase activator</fullName>
    </alternativeName>
</protein>
<comment type="similarity">
    <text evidence="4 10">Belongs to the PTPA-type PPIase family.</text>
</comment>
<keyword evidence="7 10" id="KW-0413">Isomerase</keyword>
<reference evidence="12" key="1">
    <citation type="journal article" date="2023" name="Mol. Plant Microbe Interact.">
        <title>Elucidating the Obligate Nature and Biological Capacity of an Invasive Fungal Corn Pathogen.</title>
        <authorList>
            <person name="MacCready J.S."/>
            <person name="Roggenkamp E.M."/>
            <person name="Gdanetz K."/>
            <person name="Chilvers M.I."/>
        </authorList>
    </citation>
    <scope>NUCLEOTIDE SEQUENCE</scope>
    <source>
        <strain evidence="12">PM02</strain>
    </source>
</reference>
<dbReference type="InterPro" id="IPR037218">
    <property type="entry name" value="PTPA_sf"/>
</dbReference>
<dbReference type="GO" id="GO:0005737">
    <property type="term" value="C:cytoplasm"/>
    <property type="evidence" value="ECO:0007669"/>
    <property type="project" value="UniProtKB-SubCell"/>
</dbReference>
<evidence type="ECO:0000256" key="3">
    <source>
        <dbReference type="ARBA" id="ARBA00004496"/>
    </source>
</evidence>
<dbReference type="SUPFAM" id="SSF82199">
    <property type="entry name" value="SET domain"/>
    <property type="match status" value="1"/>
</dbReference>
<dbReference type="GO" id="GO:0003755">
    <property type="term" value="F:peptidyl-prolyl cis-trans isomerase activity"/>
    <property type="evidence" value="ECO:0007669"/>
    <property type="project" value="UniProtKB-KW"/>
</dbReference>
<feature type="region of interest" description="Disordered" evidence="11">
    <location>
        <begin position="13"/>
        <end position="36"/>
    </location>
</feature>
<keyword evidence="13" id="KW-1185">Reference proteome</keyword>
<dbReference type="SUPFAM" id="SSF140984">
    <property type="entry name" value="PTPA-like"/>
    <property type="match status" value="1"/>
</dbReference>
<dbReference type="PANTHER" id="PTHR10012">
    <property type="entry name" value="SERINE/THREONINE-PROTEIN PHOSPHATASE 2A REGULATORY SUBUNIT B"/>
    <property type="match status" value="1"/>
</dbReference>
<dbReference type="Gene3D" id="1.20.120.1150">
    <property type="match status" value="1"/>
</dbReference>
<evidence type="ECO:0000256" key="7">
    <source>
        <dbReference type="ARBA" id="ARBA00023235"/>
    </source>
</evidence>
<dbReference type="Pfam" id="PF03095">
    <property type="entry name" value="PTPA"/>
    <property type="match status" value="1"/>
</dbReference>
<dbReference type="InterPro" id="IPR046341">
    <property type="entry name" value="SET_dom_sf"/>
</dbReference>
<dbReference type="GO" id="GO:0000159">
    <property type="term" value="C:protein phosphatase type 2A complex"/>
    <property type="evidence" value="ECO:0007669"/>
    <property type="project" value="TreeGrafter"/>
</dbReference>
<evidence type="ECO:0000313" key="12">
    <source>
        <dbReference type="EMBL" id="KAK2073445.1"/>
    </source>
</evidence>
<dbReference type="InterPro" id="IPR004327">
    <property type="entry name" value="Phstyr_phstse_ac"/>
</dbReference>
<evidence type="ECO:0000313" key="13">
    <source>
        <dbReference type="Proteomes" id="UP001217918"/>
    </source>
</evidence>
<feature type="region of interest" description="Disordered" evidence="11">
    <location>
        <begin position="289"/>
        <end position="314"/>
    </location>
</feature>
<evidence type="ECO:0000256" key="10">
    <source>
        <dbReference type="RuleBase" id="RU361210"/>
    </source>
</evidence>
<evidence type="ECO:0000256" key="2">
    <source>
        <dbReference type="ARBA" id="ARBA00004123"/>
    </source>
</evidence>